<accession>A0ABT9RBI5</accession>
<reference evidence="1 2" key="1">
    <citation type="submission" date="2023-07" db="EMBL/GenBank/DDBJ databases">
        <title>Sequencing the genomes of 1000 actinobacteria strains.</title>
        <authorList>
            <person name="Klenk H.-P."/>
        </authorList>
    </citation>
    <scope>NUCLEOTIDE SEQUENCE [LARGE SCALE GENOMIC DNA]</scope>
    <source>
        <strain evidence="1 2">DSM 44109</strain>
    </source>
</reference>
<name>A0ABT9RBI5_9ACTN</name>
<gene>
    <name evidence="1" type="ORF">J2S55_005890</name>
</gene>
<keyword evidence="2" id="KW-1185">Reference proteome</keyword>
<comment type="caution">
    <text evidence="1">The sequence shown here is derived from an EMBL/GenBank/DDBJ whole genome shotgun (WGS) entry which is preliminary data.</text>
</comment>
<proteinExistence type="predicted"/>
<protein>
    <submittedName>
        <fullName evidence="1">Uncharacterized protein</fullName>
    </submittedName>
</protein>
<evidence type="ECO:0000313" key="2">
    <source>
        <dbReference type="Proteomes" id="UP001230426"/>
    </source>
</evidence>
<dbReference type="EMBL" id="JAUSRB010000002">
    <property type="protein sequence ID" value="MDP9866624.1"/>
    <property type="molecule type" value="Genomic_DNA"/>
</dbReference>
<organism evidence="1 2">
    <name type="scientific">Streptosporangium brasiliense</name>
    <dbReference type="NCBI Taxonomy" id="47480"/>
    <lineage>
        <taxon>Bacteria</taxon>
        <taxon>Bacillati</taxon>
        <taxon>Actinomycetota</taxon>
        <taxon>Actinomycetes</taxon>
        <taxon>Streptosporangiales</taxon>
        <taxon>Streptosporangiaceae</taxon>
        <taxon>Streptosporangium</taxon>
    </lineage>
</organism>
<sequence>MTRATPNSDSSRTSEIKLFGGYSPASMRSLMTA</sequence>
<dbReference type="Proteomes" id="UP001230426">
    <property type="component" value="Unassembled WGS sequence"/>
</dbReference>
<evidence type="ECO:0000313" key="1">
    <source>
        <dbReference type="EMBL" id="MDP9866624.1"/>
    </source>
</evidence>